<dbReference type="EMBL" id="DTBD01000057">
    <property type="protein sequence ID" value="HGQ64892.1"/>
    <property type="molecule type" value="Genomic_DNA"/>
</dbReference>
<comment type="similarity">
    <text evidence="1">Belongs to the CTAG/PCC1 family.</text>
</comment>
<organism evidence="3">
    <name type="scientific">Ignisphaera aggregans</name>
    <dbReference type="NCBI Taxonomy" id="334771"/>
    <lineage>
        <taxon>Archaea</taxon>
        <taxon>Thermoproteota</taxon>
        <taxon>Thermoprotei</taxon>
        <taxon>Desulfurococcales</taxon>
        <taxon>Desulfurococcaceae</taxon>
        <taxon>Ignisphaera</taxon>
    </lineage>
</organism>
<name>A0A7C4NTV2_9CREN</name>
<dbReference type="AlphaFoldDB" id="A0A7C4NTV2"/>
<reference evidence="3" key="1">
    <citation type="journal article" date="2020" name="mSystems">
        <title>Genome- and Community-Level Interaction Insights into Carbon Utilization and Element Cycling Functions of Hydrothermarchaeota in Hydrothermal Sediment.</title>
        <authorList>
            <person name="Zhou Z."/>
            <person name="Liu Y."/>
            <person name="Xu W."/>
            <person name="Pan J."/>
            <person name="Luo Z.H."/>
            <person name="Li M."/>
        </authorList>
    </citation>
    <scope>NUCLEOTIDE SEQUENCE [LARGE SCALE GENOMIC DNA]</scope>
    <source>
        <strain evidence="3">SpSt-637</strain>
        <strain evidence="2">SpSt-667</strain>
    </source>
</reference>
<dbReference type="Pfam" id="PF09341">
    <property type="entry name" value="Pcc1"/>
    <property type="match status" value="1"/>
</dbReference>
<comment type="caution">
    <text evidence="3">The sequence shown here is derived from an EMBL/GenBank/DDBJ whole genome shotgun (WGS) entry which is preliminary data.</text>
</comment>
<proteinExistence type="inferred from homology"/>
<dbReference type="NCBIfam" id="NF011470">
    <property type="entry name" value="PRK14887.1"/>
    <property type="match status" value="1"/>
</dbReference>
<dbReference type="EMBL" id="DTCK01000041">
    <property type="protein sequence ID" value="HGQ36377.1"/>
    <property type="molecule type" value="Genomic_DNA"/>
</dbReference>
<sequence length="84" mass="9315">MIVRITVQISMSSREICDSVLESLEPDNVEVPKGIIIEMSCHQSIFIVDVKSEDTSVLTARNTIDDVLVHANLALKTLSSIDMR</sequence>
<accession>A0A7C4NTV2</accession>
<evidence type="ECO:0000256" key="1">
    <source>
        <dbReference type="ARBA" id="ARBA00007073"/>
    </source>
</evidence>
<dbReference type="InterPro" id="IPR015419">
    <property type="entry name" value="CTAG/Pcc1"/>
</dbReference>
<evidence type="ECO:0008006" key="4">
    <source>
        <dbReference type="Google" id="ProtNLM"/>
    </source>
</evidence>
<gene>
    <name evidence="3" type="ORF">ENU08_06590</name>
    <name evidence="2" type="ORF">ENU41_06855</name>
</gene>
<evidence type="ECO:0000313" key="2">
    <source>
        <dbReference type="EMBL" id="HGQ36377.1"/>
    </source>
</evidence>
<protein>
    <recommendedName>
        <fullName evidence="4">KEOPS complex subunit</fullName>
    </recommendedName>
</protein>
<evidence type="ECO:0000313" key="3">
    <source>
        <dbReference type="EMBL" id="HGQ64892.1"/>
    </source>
</evidence>